<keyword evidence="2" id="KW-1185">Reference proteome</keyword>
<dbReference type="Proteomes" id="UP000827976">
    <property type="component" value="Chromosome 1"/>
</dbReference>
<proteinExistence type="predicted"/>
<accession>A0ACB7WWL3</accession>
<reference evidence="2" key="1">
    <citation type="journal article" date="2022" name="Nat. Commun.">
        <title>Chromosome evolution and the genetic basis of agronomically important traits in greater yam.</title>
        <authorList>
            <person name="Bredeson J.V."/>
            <person name="Lyons J.B."/>
            <person name="Oniyinde I.O."/>
            <person name="Okereke N.R."/>
            <person name="Kolade O."/>
            <person name="Nnabue I."/>
            <person name="Nwadili C.O."/>
            <person name="Hribova E."/>
            <person name="Parker M."/>
            <person name="Nwogha J."/>
            <person name="Shu S."/>
            <person name="Carlson J."/>
            <person name="Kariba R."/>
            <person name="Muthemba S."/>
            <person name="Knop K."/>
            <person name="Barton G.J."/>
            <person name="Sherwood A.V."/>
            <person name="Lopez-Montes A."/>
            <person name="Asiedu R."/>
            <person name="Jamnadass R."/>
            <person name="Muchugi A."/>
            <person name="Goodstein D."/>
            <person name="Egesi C.N."/>
            <person name="Featherston J."/>
            <person name="Asfaw A."/>
            <person name="Simpson G.G."/>
            <person name="Dolezel J."/>
            <person name="Hendre P.S."/>
            <person name="Van Deynze A."/>
            <person name="Kumar P.L."/>
            <person name="Obidiegwu J.E."/>
            <person name="Bhattacharjee R."/>
            <person name="Rokhsar D.S."/>
        </authorList>
    </citation>
    <scope>NUCLEOTIDE SEQUENCE [LARGE SCALE GENOMIC DNA]</scope>
    <source>
        <strain evidence="2">cv. TDa95/00328</strain>
    </source>
</reference>
<sequence>MEKYFKRKSLFEESSSTLENSDEPQITQQCSKQAHVEVDLKNLPADPGLRPLISTYHPNDQDKVRRAYLQKGPCQPRNHNFPQTSIGNVLRRFNPSWFDENGNWLEYSIAKDAAFCLYCYLFKPDIRKQGSADSFVIEGFTNWNKKDRLKTHIGGLNSAHNQAYRKCQDLMNQNQNIQSILIKQGDQARSEYRTRLTASVDCLRFLLRQGLPFRGHDESEESNNQGNFLELLHFLAEHNEAVNSVVLKNAPSNLKLTAHDIQNDIISAASSETTKAIINELGDDLFAILVDESRDVSNKEQMALVLRYMNNRGCIVERFLAIVHVSDTTALSLKEAIESMFSKHGLSLSRLRGQGYDGASNMRGEFNGLKSLILKENEFAFYIHCFAHQLQLTLVAVAKNEDSVASLFQNVGCLLNVVGASCKRYDILRESQASRIAEALKNDELASGKGLNQEISLKRAGDTRWGSHYGTLLNLIILFPSVIDVLENVGENGLNSEQRVEAQFLLQMIQSFDFIFNLHLMRNVLGITNELSKSLQRKDQDIVNAMELVKISKQRLQMMRDDGWDLLLHEILSFCGKYSILVPSMDEKYSPPGRSRRKVVDVSNLHHYRVELFNVVIDRQLQELNNRFTEINTELLLCAACLSPSDSFSAFDKKKLIHFARFYPLEFSAVDVMGLDSQLETYIIDVRSNPEFVGIKEIGQLTEKLVETKKNIVYPLVFLLAKLASILPVATASVERTFSAMKIVKNRLRNRMGDNLMNDCLVTYIERDIFNNIDNETIIQRFQNMKSRRGQL</sequence>
<organism evidence="1 2">
    <name type="scientific">Dioscorea alata</name>
    <name type="common">Purple yam</name>
    <dbReference type="NCBI Taxonomy" id="55571"/>
    <lineage>
        <taxon>Eukaryota</taxon>
        <taxon>Viridiplantae</taxon>
        <taxon>Streptophyta</taxon>
        <taxon>Embryophyta</taxon>
        <taxon>Tracheophyta</taxon>
        <taxon>Spermatophyta</taxon>
        <taxon>Magnoliopsida</taxon>
        <taxon>Liliopsida</taxon>
        <taxon>Dioscoreales</taxon>
        <taxon>Dioscoreaceae</taxon>
        <taxon>Dioscorea</taxon>
    </lineage>
</organism>
<evidence type="ECO:0000313" key="1">
    <source>
        <dbReference type="EMBL" id="KAH7692839.1"/>
    </source>
</evidence>
<keyword evidence="1" id="KW-0378">Hydrolase</keyword>
<name>A0ACB7WWL3_DIOAL</name>
<protein>
    <submittedName>
        <fullName evidence="1">P-loop containing nucleoside triphosphate hydrolase protein</fullName>
    </submittedName>
</protein>
<comment type="caution">
    <text evidence="1">The sequence shown here is derived from an EMBL/GenBank/DDBJ whole genome shotgun (WGS) entry which is preliminary data.</text>
</comment>
<gene>
    <name evidence="1" type="ORF">IHE45_01G092000</name>
</gene>
<dbReference type="EMBL" id="CM037011">
    <property type="protein sequence ID" value="KAH7692839.1"/>
    <property type="molecule type" value="Genomic_DNA"/>
</dbReference>
<evidence type="ECO:0000313" key="2">
    <source>
        <dbReference type="Proteomes" id="UP000827976"/>
    </source>
</evidence>